<dbReference type="RefSeq" id="XP_046119432.1">
    <property type="nucleotide sequence ID" value="XM_046263223.1"/>
</dbReference>
<gene>
    <name evidence="2" type="ORF">F5Z01DRAFT_651349</name>
</gene>
<reference evidence="2" key="1">
    <citation type="journal article" date="2021" name="IMA Fungus">
        <title>Genomic characterization of three marine fungi, including Emericellopsis atlantica sp. nov. with signatures of a generalist lifestyle and marine biomass degradation.</title>
        <authorList>
            <person name="Hagestad O.C."/>
            <person name="Hou L."/>
            <person name="Andersen J.H."/>
            <person name="Hansen E.H."/>
            <person name="Altermark B."/>
            <person name="Li C."/>
            <person name="Kuhnert E."/>
            <person name="Cox R.J."/>
            <person name="Crous P.W."/>
            <person name="Spatafora J.W."/>
            <person name="Lail K."/>
            <person name="Amirebrahimi M."/>
            <person name="Lipzen A."/>
            <person name="Pangilinan J."/>
            <person name="Andreopoulos W."/>
            <person name="Hayes R.D."/>
            <person name="Ng V."/>
            <person name="Grigoriev I.V."/>
            <person name="Jackson S.A."/>
            <person name="Sutton T.D.S."/>
            <person name="Dobson A.D.W."/>
            <person name="Rama T."/>
        </authorList>
    </citation>
    <scope>NUCLEOTIDE SEQUENCE</scope>
    <source>
        <strain evidence="2">TS7</strain>
    </source>
</reference>
<feature type="transmembrane region" description="Helical" evidence="1">
    <location>
        <begin position="42"/>
        <end position="64"/>
    </location>
</feature>
<protein>
    <submittedName>
        <fullName evidence="2">Uncharacterized protein</fullName>
    </submittedName>
</protein>
<dbReference type="AlphaFoldDB" id="A0A9P8CQD2"/>
<evidence type="ECO:0000313" key="3">
    <source>
        <dbReference type="Proteomes" id="UP000887229"/>
    </source>
</evidence>
<evidence type="ECO:0000256" key="1">
    <source>
        <dbReference type="SAM" id="Phobius"/>
    </source>
</evidence>
<organism evidence="2 3">
    <name type="scientific">Emericellopsis atlantica</name>
    <dbReference type="NCBI Taxonomy" id="2614577"/>
    <lineage>
        <taxon>Eukaryota</taxon>
        <taxon>Fungi</taxon>
        <taxon>Dikarya</taxon>
        <taxon>Ascomycota</taxon>
        <taxon>Pezizomycotina</taxon>
        <taxon>Sordariomycetes</taxon>
        <taxon>Hypocreomycetidae</taxon>
        <taxon>Hypocreales</taxon>
        <taxon>Bionectriaceae</taxon>
        <taxon>Emericellopsis</taxon>
    </lineage>
</organism>
<sequence length="116" mass="12874">MVSLYIEFGLILVTRARTVPAGPAMLFFLHDGFYSPLLGFGGMAFSFFTLDLVLSCSLQFWLVWEAGQHHATRRGLFGQLGLLLEMAIKQTAAAGGDDASCCIASLYFYSTWHRQK</sequence>
<dbReference type="GeneID" id="70294126"/>
<name>A0A9P8CQD2_9HYPO</name>
<keyword evidence="1" id="KW-0472">Membrane</keyword>
<evidence type="ECO:0000313" key="2">
    <source>
        <dbReference type="EMBL" id="KAG9255508.1"/>
    </source>
</evidence>
<dbReference type="Proteomes" id="UP000887229">
    <property type="component" value="Unassembled WGS sequence"/>
</dbReference>
<proteinExistence type="predicted"/>
<keyword evidence="1" id="KW-0812">Transmembrane</keyword>
<keyword evidence="1" id="KW-1133">Transmembrane helix</keyword>
<dbReference type="EMBL" id="MU251250">
    <property type="protein sequence ID" value="KAG9255508.1"/>
    <property type="molecule type" value="Genomic_DNA"/>
</dbReference>
<accession>A0A9P8CQD2</accession>
<comment type="caution">
    <text evidence="2">The sequence shown here is derived from an EMBL/GenBank/DDBJ whole genome shotgun (WGS) entry which is preliminary data.</text>
</comment>
<keyword evidence="3" id="KW-1185">Reference proteome</keyword>